<feature type="transmembrane region" description="Helical" evidence="1">
    <location>
        <begin position="53"/>
        <end position="72"/>
    </location>
</feature>
<feature type="transmembrane region" description="Helical" evidence="1">
    <location>
        <begin position="21"/>
        <end position="41"/>
    </location>
</feature>
<reference evidence="2 3" key="1">
    <citation type="submission" date="2008-07" db="EMBL/GenBank/DDBJ databases">
        <title>Complete sequence of Geobacter bemidjiensis BEM.</title>
        <authorList>
            <consortium name="US DOE Joint Genome Institute"/>
            <person name="Lucas S."/>
            <person name="Copeland A."/>
            <person name="Lapidus A."/>
            <person name="Glavina del Rio T."/>
            <person name="Dalin E."/>
            <person name="Tice H."/>
            <person name="Bruce D."/>
            <person name="Goodwin L."/>
            <person name="Pitluck S."/>
            <person name="Kiss H."/>
            <person name="Brettin T."/>
            <person name="Detter J.C."/>
            <person name="Han C."/>
            <person name="Kuske C.R."/>
            <person name="Schmutz J."/>
            <person name="Larimer F."/>
            <person name="Land M."/>
            <person name="Hauser L."/>
            <person name="Kyrpides N."/>
            <person name="Lykidis A."/>
            <person name="Lovley D."/>
            <person name="Richardson P."/>
        </authorList>
    </citation>
    <scope>NUCLEOTIDE SEQUENCE [LARGE SCALE GENOMIC DNA]</scope>
    <source>
        <strain evidence="3">ATCC BAA-1014 / DSM 16622 / JCM 12645 / Bem</strain>
    </source>
</reference>
<feature type="transmembrane region" description="Helical" evidence="1">
    <location>
        <begin position="84"/>
        <end position="108"/>
    </location>
</feature>
<accession>E1P6E8</accession>
<keyword evidence="3" id="KW-1185">Reference proteome</keyword>
<sequence length="143" mass="15702">MENGSELSRSSQWWRWPILPLAAVLGALVGAFLLTLLQWIGMKMQGGFREDGWYFRYILPVISSAVFGWLYALITLNVAPRGKVIASVVMTTILGVLALLGLIFTWFYKLDDIGTAVQSTVGSIASLVAAIATIVSLKDEYTE</sequence>
<dbReference type="EMBL" id="CP001124">
    <property type="protein sequence ID" value="ADO00843.1"/>
    <property type="molecule type" value="Genomic_DNA"/>
</dbReference>
<gene>
    <name evidence="2" type="ordered locus">Gbem_4143</name>
</gene>
<evidence type="ECO:0000256" key="1">
    <source>
        <dbReference type="SAM" id="Phobius"/>
    </source>
</evidence>
<evidence type="ECO:0000313" key="3">
    <source>
        <dbReference type="Proteomes" id="UP000008825"/>
    </source>
</evidence>
<feature type="transmembrane region" description="Helical" evidence="1">
    <location>
        <begin position="120"/>
        <end position="137"/>
    </location>
</feature>
<name>E1P6E8_CITBB</name>
<dbReference type="HOGENOM" id="CLU_1803404_0_0_7"/>
<keyword evidence="1" id="KW-0812">Transmembrane</keyword>
<dbReference type="RefSeq" id="WP_012532402.1">
    <property type="nucleotide sequence ID" value="NC_011146.1"/>
</dbReference>
<dbReference type="AlphaFoldDB" id="E1P6E8"/>
<evidence type="ECO:0008006" key="4">
    <source>
        <dbReference type="Google" id="ProtNLM"/>
    </source>
</evidence>
<dbReference type="STRING" id="404380.Gbem_4143"/>
<proteinExistence type="predicted"/>
<dbReference type="Proteomes" id="UP000008825">
    <property type="component" value="Chromosome"/>
</dbReference>
<keyword evidence="1" id="KW-1133">Transmembrane helix</keyword>
<evidence type="ECO:0000313" key="2">
    <source>
        <dbReference type="EMBL" id="ADO00843.1"/>
    </source>
</evidence>
<keyword evidence="1" id="KW-0472">Membrane</keyword>
<dbReference type="KEGG" id="gbm:Gbem_4143"/>
<reference evidence="2 3" key="2">
    <citation type="journal article" date="2010" name="BMC Genomics">
        <title>The genome of Geobacter bemidjiensis, exemplar for the subsurface clade of Geobacter species that predominate in Fe(III)-reducing subsurface environments.</title>
        <authorList>
            <person name="Aklujkar M."/>
            <person name="Young N.D."/>
            <person name="Holmes D."/>
            <person name="Chavan M."/>
            <person name="Risso C."/>
            <person name="Kiss H.E."/>
            <person name="Han C.S."/>
            <person name="Land M.L."/>
            <person name="Lovley D.R."/>
        </authorList>
    </citation>
    <scope>NUCLEOTIDE SEQUENCE [LARGE SCALE GENOMIC DNA]</scope>
    <source>
        <strain evidence="3">ATCC BAA-1014 / DSM 16622 / JCM 12645 / Bem</strain>
    </source>
</reference>
<protein>
    <recommendedName>
        <fullName evidence="4">Transmembrane protein</fullName>
    </recommendedName>
</protein>
<dbReference type="OrthoDB" id="9959085at2"/>
<organism evidence="2 3">
    <name type="scientific">Citrifermentans bemidjiense (strain ATCC BAA-1014 / DSM 16622 / JCM 12645 / Bem)</name>
    <name type="common">Geobacter bemidjiensis</name>
    <dbReference type="NCBI Taxonomy" id="404380"/>
    <lineage>
        <taxon>Bacteria</taxon>
        <taxon>Pseudomonadati</taxon>
        <taxon>Thermodesulfobacteriota</taxon>
        <taxon>Desulfuromonadia</taxon>
        <taxon>Geobacterales</taxon>
        <taxon>Geobacteraceae</taxon>
        <taxon>Citrifermentans</taxon>
    </lineage>
</organism>